<evidence type="ECO:0008006" key="3">
    <source>
        <dbReference type="Google" id="ProtNLM"/>
    </source>
</evidence>
<name>A0A0K1Q9Y4_9BACT</name>
<organism evidence="1 2">
    <name type="scientific">Labilithrix luteola</name>
    <dbReference type="NCBI Taxonomy" id="1391654"/>
    <lineage>
        <taxon>Bacteria</taxon>
        <taxon>Pseudomonadati</taxon>
        <taxon>Myxococcota</taxon>
        <taxon>Polyangia</taxon>
        <taxon>Polyangiales</taxon>
        <taxon>Labilitrichaceae</taxon>
        <taxon>Labilithrix</taxon>
    </lineage>
</organism>
<protein>
    <recommendedName>
        <fullName evidence="3">Knr4/Smi1-like domain-containing protein</fullName>
    </recommendedName>
</protein>
<dbReference type="AlphaFoldDB" id="A0A0K1Q9Y4"/>
<keyword evidence="2" id="KW-1185">Reference proteome</keyword>
<reference evidence="1 2" key="1">
    <citation type="submission" date="2015-08" db="EMBL/GenBank/DDBJ databases">
        <authorList>
            <person name="Babu N.S."/>
            <person name="Beckwith C.J."/>
            <person name="Beseler K.G."/>
            <person name="Brison A."/>
            <person name="Carone J.V."/>
            <person name="Caskin T.P."/>
            <person name="Diamond M."/>
            <person name="Durham M.E."/>
            <person name="Foxe J.M."/>
            <person name="Go M."/>
            <person name="Henderson B.A."/>
            <person name="Jones I.B."/>
            <person name="McGettigan J.A."/>
            <person name="Micheletti S.J."/>
            <person name="Nasrallah M.E."/>
            <person name="Ortiz D."/>
            <person name="Piller C.R."/>
            <person name="Privatt S.R."/>
            <person name="Schneider S.L."/>
            <person name="Sharp S."/>
            <person name="Smith T.C."/>
            <person name="Stanton J.D."/>
            <person name="Ullery H.E."/>
            <person name="Wilson R.J."/>
            <person name="Serrano M.G."/>
            <person name="Buck G."/>
            <person name="Lee V."/>
            <person name="Wang Y."/>
            <person name="Carvalho R."/>
            <person name="Voegtly L."/>
            <person name="Shi R."/>
            <person name="Duckworth R."/>
            <person name="Johnson A."/>
            <person name="Loviza R."/>
            <person name="Walstead R."/>
            <person name="Shah Z."/>
            <person name="Kiflezghi M."/>
            <person name="Wade K."/>
            <person name="Ball S.L."/>
            <person name="Bradley K.W."/>
            <person name="Asai D.J."/>
            <person name="Bowman C.A."/>
            <person name="Russell D.A."/>
            <person name="Pope W.H."/>
            <person name="Jacobs-Sera D."/>
            <person name="Hendrix R.W."/>
            <person name="Hatfull G.F."/>
        </authorList>
    </citation>
    <scope>NUCLEOTIDE SEQUENCE [LARGE SCALE GENOMIC DNA]</scope>
    <source>
        <strain evidence="1 2">DSM 27648</strain>
    </source>
</reference>
<dbReference type="InterPro" id="IPR037883">
    <property type="entry name" value="Knr4/Smi1-like_sf"/>
</dbReference>
<accession>A0A0K1Q9Y4</accession>
<evidence type="ECO:0000313" key="2">
    <source>
        <dbReference type="Proteomes" id="UP000064967"/>
    </source>
</evidence>
<dbReference type="KEGG" id="llu:AKJ09_09217"/>
<dbReference type="EMBL" id="CP012333">
    <property type="protein sequence ID" value="AKV02554.1"/>
    <property type="molecule type" value="Genomic_DNA"/>
</dbReference>
<dbReference type="Proteomes" id="UP000064967">
    <property type="component" value="Chromosome"/>
</dbReference>
<proteinExistence type="predicted"/>
<evidence type="ECO:0000313" key="1">
    <source>
        <dbReference type="EMBL" id="AKV02554.1"/>
    </source>
</evidence>
<gene>
    <name evidence="1" type="ORF">AKJ09_09217</name>
</gene>
<dbReference type="Gene3D" id="3.40.1580.10">
    <property type="entry name" value="SMI1/KNR4-like"/>
    <property type="match status" value="1"/>
</dbReference>
<sequence>MDPTRAAIAALERIRTVLVNSGHEGRLGAPMSMKELAAQAQFLGMELPPSYVAAMRVASKIGDPEAFLVSDEMAAEADEIIAYGGEEARRYAPFCRAQDKLVCFDRGGGKRQITAVRYQGELPIVEWQDGSANPIAAHFGEWLDMVADAREESVESAAKMPQRLKRLLYELGFRFEYPVVGRLETGDVDAIEELIGQEHALHVRGEVDRLFDSSGKASLTLNVDEFTLAVSLRTGIFVYGAEDVFRWLRYFRDENFFGEDSATRGPSHPDAVRDLRRAAREAPLVMRGVMHVPTMPASEHVFRAASGTSATDFYLLGRTGSTSEHASSVVLHVVDGIVATRHVVDEPLNDLYVARDGSMWGLTTTHAVRFTGGRTKSFALRRPTHGRPWWYGIGGAADRVIVWGAGALLEFAGDGFVPFDPDAMLDDTESVVALVSHGVRVSALVCGDRMGAVARFDGMVWQPITEDQVIDANLADFDVWRGSAFVLDRDGGIWRVDKGPPHTVNLPIRQQAFLTEAGTPRPFHSVRAFDGGLLLASNGGVVVAHNTKEPVFHAAPGCRDPVRLVRIGDDDGRASDGKVNREAGIVALSGPHAWVFRNGSFNVLDMREL</sequence>
<dbReference type="STRING" id="1391654.AKJ09_09217"/>